<evidence type="ECO:0000313" key="3">
    <source>
        <dbReference type="Proteomes" id="UP000265703"/>
    </source>
</evidence>
<accession>A0A397TE13</accession>
<protein>
    <submittedName>
        <fullName evidence="2">Uncharacterized protein</fullName>
    </submittedName>
</protein>
<feature type="compositionally biased region" description="Low complexity" evidence="1">
    <location>
        <begin position="234"/>
        <end position="291"/>
    </location>
</feature>
<dbReference type="Proteomes" id="UP000265703">
    <property type="component" value="Unassembled WGS sequence"/>
</dbReference>
<evidence type="ECO:0000256" key="1">
    <source>
        <dbReference type="SAM" id="MobiDB-lite"/>
    </source>
</evidence>
<gene>
    <name evidence="2" type="ORF">C1645_817844</name>
</gene>
<keyword evidence="3" id="KW-1185">Reference proteome</keyword>
<feature type="compositionally biased region" description="Basic and acidic residues" evidence="1">
    <location>
        <begin position="293"/>
        <end position="304"/>
    </location>
</feature>
<evidence type="ECO:0000313" key="2">
    <source>
        <dbReference type="EMBL" id="RIA94567.1"/>
    </source>
</evidence>
<feature type="region of interest" description="Disordered" evidence="1">
    <location>
        <begin position="234"/>
        <end position="311"/>
    </location>
</feature>
<sequence>MAQVFDNTDASCKAKKSGLKTDQTKLGLLNSALYATYGLKFKAIDRSCRYYYLDGSFDTKDTPRLPSYQTDGEIYWKNRKDTRYSTCSEKTIKEMAQRIVQDNLSERNVKVISKTLVETASDPNEKRARQLLTWIQKAISFKQLRDPKKPESIYLSAFLKKDEFLLKSDKLLLPSYLRKLGAVFAVVAHGVKNLSKAMTIASKSLQYLPNNHASPAKNYTIVNYWLRREPYHQSTSSETSSSESSSFENSLSESSSLSETISFESSSSSGSSSSESSLSSETNSSESSSSDSDIDKMSDDRAGERILAPEW</sequence>
<name>A0A397TE13_9GLOM</name>
<dbReference type="AlphaFoldDB" id="A0A397TE13"/>
<organism evidence="2 3">
    <name type="scientific">Glomus cerebriforme</name>
    <dbReference type="NCBI Taxonomy" id="658196"/>
    <lineage>
        <taxon>Eukaryota</taxon>
        <taxon>Fungi</taxon>
        <taxon>Fungi incertae sedis</taxon>
        <taxon>Mucoromycota</taxon>
        <taxon>Glomeromycotina</taxon>
        <taxon>Glomeromycetes</taxon>
        <taxon>Glomerales</taxon>
        <taxon>Glomeraceae</taxon>
        <taxon>Glomus</taxon>
    </lineage>
</organism>
<dbReference type="OrthoDB" id="2373244at2759"/>
<reference evidence="2 3" key="1">
    <citation type="submission" date="2018-06" db="EMBL/GenBank/DDBJ databases">
        <title>Comparative genomics reveals the genomic features of Rhizophagus irregularis, R. cerebriforme, R. diaphanum and Gigaspora rosea, and their symbiotic lifestyle signature.</title>
        <authorList>
            <person name="Morin E."/>
            <person name="San Clemente H."/>
            <person name="Chen E.C.H."/>
            <person name="De La Providencia I."/>
            <person name="Hainaut M."/>
            <person name="Kuo A."/>
            <person name="Kohler A."/>
            <person name="Murat C."/>
            <person name="Tang N."/>
            <person name="Roy S."/>
            <person name="Loubradou J."/>
            <person name="Henrissat B."/>
            <person name="Grigoriev I.V."/>
            <person name="Corradi N."/>
            <person name="Roux C."/>
            <person name="Martin F.M."/>
        </authorList>
    </citation>
    <scope>NUCLEOTIDE SEQUENCE [LARGE SCALE GENOMIC DNA]</scope>
    <source>
        <strain evidence="2 3">DAOM 227022</strain>
    </source>
</reference>
<dbReference type="EMBL" id="QKYT01000078">
    <property type="protein sequence ID" value="RIA94567.1"/>
    <property type="molecule type" value="Genomic_DNA"/>
</dbReference>
<proteinExistence type="predicted"/>
<comment type="caution">
    <text evidence="2">The sequence shown here is derived from an EMBL/GenBank/DDBJ whole genome shotgun (WGS) entry which is preliminary data.</text>
</comment>